<keyword evidence="1" id="KW-1133">Transmembrane helix</keyword>
<sequence>MVFSAGCLALYVRQEKFHSDSTKTLEFAEKKAESRVENFRDLWNYLEASKHVGVGWTFLPPNMKMEMNKVEKKVDHLANSLQQKTDKNSDDIREALDSVRVILIVIATVAVFIAILGSVFSIWGNKGLVHTMVITGWILVTLTFVLSGIFLALHNISADTCVAMDEWVETYTKAHTAFDHILPCVYKSTAQKTLNKTKDLTILLVTLMDRMVIGVSNLNVTPIAGILYYNQSGPLVPALCNPFHYNRTHRNCADDEVDFIHAAMEWRNYVCEVSETGRCTTVGRLRPNMYEELVGTLNVSYALYHYGPFLVDVEECLSVRDAVREIGEDHCPSLRRHTICIAMLLAMVSASLMVSVIFWLLHSRHNQKCSYRITASTGFPDSNVPYHTHNIHGKTFETGTRLYNIPEEFFSIATAISQNLSQSSSNYFLKPRKRYGLLRLKVASLQINLEEIEIVYGKEKIKFCIVIGRLRGAKRRTSQSKVSGIYLASKFKLN</sequence>
<dbReference type="Proteomes" id="UP000796880">
    <property type="component" value="Unassembled WGS sequence"/>
</dbReference>
<reference evidence="2" key="1">
    <citation type="submission" date="2020-03" db="EMBL/GenBank/DDBJ databases">
        <title>A high-quality chromosome-level genome assembly of a woody plant with both climbing and erect habits, Rhamnella rubrinervis.</title>
        <authorList>
            <person name="Lu Z."/>
            <person name="Yang Y."/>
            <person name="Zhu X."/>
            <person name="Sun Y."/>
        </authorList>
    </citation>
    <scope>NUCLEOTIDE SEQUENCE</scope>
    <source>
        <strain evidence="2">BYM</strain>
        <tissue evidence="2">Leaf</tissue>
    </source>
</reference>
<dbReference type="GO" id="GO:0005886">
    <property type="term" value="C:plasma membrane"/>
    <property type="evidence" value="ECO:0007669"/>
    <property type="project" value="TreeGrafter"/>
</dbReference>
<accession>A0A8K0HFR5</accession>
<organism evidence="2 3">
    <name type="scientific">Rhamnella rubrinervis</name>
    <dbReference type="NCBI Taxonomy" id="2594499"/>
    <lineage>
        <taxon>Eukaryota</taxon>
        <taxon>Viridiplantae</taxon>
        <taxon>Streptophyta</taxon>
        <taxon>Embryophyta</taxon>
        <taxon>Tracheophyta</taxon>
        <taxon>Spermatophyta</taxon>
        <taxon>Magnoliopsida</taxon>
        <taxon>eudicotyledons</taxon>
        <taxon>Gunneridae</taxon>
        <taxon>Pentapetalae</taxon>
        <taxon>rosids</taxon>
        <taxon>fabids</taxon>
        <taxon>Rosales</taxon>
        <taxon>Rhamnaceae</taxon>
        <taxon>rhamnoid group</taxon>
        <taxon>Rhamneae</taxon>
        <taxon>Rhamnella</taxon>
    </lineage>
</organism>
<feature type="transmembrane region" description="Helical" evidence="1">
    <location>
        <begin position="129"/>
        <end position="153"/>
    </location>
</feature>
<dbReference type="AlphaFoldDB" id="A0A8K0HFR5"/>
<dbReference type="OrthoDB" id="1937321at2759"/>
<feature type="transmembrane region" description="Helical" evidence="1">
    <location>
        <begin position="339"/>
        <end position="361"/>
    </location>
</feature>
<keyword evidence="1" id="KW-0472">Membrane</keyword>
<protein>
    <submittedName>
        <fullName evidence="2">Uncharacterized protein</fullName>
    </submittedName>
</protein>
<dbReference type="EMBL" id="VOIH02000003">
    <property type="protein sequence ID" value="KAF3450928.1"/>
    <property type="molecule type" value="Genomic_DNA"/>
</dbReference>
<evidence type="ECO:0000313" key="2">
    <source>
        <dbReference type="EMBL" id="KAF3450928.1"/>
    </source>
</evidence>
<dbReference type="InterPro" id="IPR040283">
    <property type="entry name" value="DDB_G0292058-like"/>
</dbReference>
<feature type="transmembrane region" description="Helical" evidence="1">
    <location>
        <begin position="101"/>
        <end position="123"/>
    </location>
</feature>
<proteinExistence type="predicted"/>
<dbReference type="PANTHER" id="PTHR31414:SF15">
    <property type="entry name" value="PLASMA MEMBRANE FUSION PROTEIN"/>
    <property type="match status" value="1"/>
</dbReference>
<keyword evidence="3" id="KW-1185">Reference proteome</keyword>
<dbReference type="GO" id="GO:0009506">
    <property type="term" value="C:plasmodesma"/>
    <property type="evidence" value="ECO:0007669"/>
    <property type="project" value="TreeGrafter"/>
</dbReference>
<evidence type="ECO:0000313" key="3">
    <source>
        <dbReference type="Proteomes" id="UP000796880"/>
    </source>
</evidence>
<dbReference type="PANTHER" id="PTHR31414">
    <property type="entry name" value="TRANSMEMBRANE PROTEIN DDB_G0292058"/>
    <property type="match status" value="1"/>
</dbReference>
<keyword evidence="1" id="KW-0812">Transmembrane</keyword>
<comment type="caution">
    <text evidence="2">The sequence shown here is derived from an EMBL/GenBank/DDBJ whole genome shotgun (WGS) entry which is preliminary data.</text>
</comment>
<gene>
    <name evidence="2" type="ORF">FNV43_RR07017</name>
</gene>
<name>A0A8K0HFR5_9ROSA</name>
<evidence type="ECO:0000256" key="1">
    <source>
        <dbReference type="SAM" id="Phobius"/>
    </source>
</evidence>